<dbReference type="SMART" id="SM00342">
    <property type="entry name" value="HTH_ARAC"/>
    <property type="match status" value="1"/>
</dbReference>
<dbReference type="Proteomes" id="UP000276128">
    <property type="component" value="Unassembled WGS sequence"/>
</dbReference>
<keyword evidence="4" id="KW-1133">Transmembrane helix</keyword>
<name>A0A3S0ADB7_9BACL</name>
<keyword evidence="4" id="KW-0472">Membrane</keyword>
<dbReference type="SUPFAM" id="SSF46689">
    <property type="entry name" value="Homeodomain-like"/>
    <property type="match status" value="1"/>
</dbReference>
<reference evidence="6 7" key="1">
    <citation type="submission" date="2018-12" db="EMBL/GenBank/DDBJ databases">
        <title>Bacillus ochoae sp. nov., Paenibacillus whitsoniae sp. nov., Paenibacillus spiritus sp. nov. Isolated from the Mars Exploration Rover during spacecraft assembly.</title>
        <authorList>
            <person name="Seuylemezian A."/>
            <person name="Vaishampayan P."/>
        </authorList>
    </citation>
    <scope>NUCLEOTIDE SEQUENCE [LARGE SCALE GENOMIC DNA]</scope>
    <source>
        <strain evidence="6 7">MER 54</strain>
    </source>
</reference>
<dbReference type="PANTHER" id="PTHR43280">
    <property type="entry name" value="ARAC-FAMILY TRANSCRIPTIONAL REGULATOR"/>
    <property type="match status" value="1"/>
</dbReference>
<dbReference type="InterPro" id="IPR018060">
    <property type="entry name" value="HTH_AraC"/>
</dbReference>
<sequence length="739" mass="85677">MKNNTYIRRMMFSYLPILFLTISILISIFVTVINELNVRNAIQANKVTTEYISNMVDNSLKTIDADARKVIQTNTDLQAFLETPSDRLLSYTASKILSDMMVQHNFIDSVYFYRAKDKFVLDQSAIRSIDLFQDREAIQEIIQQPYPVNWSSPRIKNGDTKMNQKVVTLGRKIPLDSGSLGYMIINVNMDAMSKFVDTMIDRTVTNAQIYDAQHQPFFSAVSHSEKDNSVLAEVTSDYSGWTYQTGIKGSRLYSILLHGNTIWIVAALGAIALAIGSTFYVTRRSYRPIEAILHRIDRFSNSFMSNDLKNGTNEFAFIDHAIERLITNNMAFQEKQVEHLTVRRQQFLQNLLNGEYAEDQEVWKLESERYALREDCRYIVALLEIDHYVQFCLTYNQKDQSLFKFVISSVAEEFAEQNGQQVLMEWVSKNRLVLLYISHEDQDVEHHLLKLAEQIRAWIEGQLDFTVTLGVGTVAEDVALIRRSYQEAGQAVNRKVTLGTNQIIDSIESGDRLTDEWFTYLQLIQAVVRQVRMTENGWLENYARLFHEMRVGQLPREEIARLLEYFIFQLERELDGIQPEIDTFWRNNLKLDMLHGLEEMETLQELESRYRTLLESVVDQIQDLSQNRKHHALMKEIRSYVAENFTDPNLSLTLLSDRFQVNSKYLSQLFKEELGENFSDVLISLRMAYAQKLLVETMETVQDISVKVGYTNSISFSRIFKKCVGLSPGQYRESQLPNN</sequence>
<keyword evidence="1" id="KW-0805">Transcription regulation</keyword>
<gene>
    <name evidence="6" type="ORF">EJQ19_08970</name>
</gene>
<dbReference type="RefSeq" id="WP_126140862.1">
    <property type="nucleotide sequence ID" value="NZ_RXHU01000022.1"/>
</dbReference>
<feature type="transmembrane region" description="Helical" evidence="4">
    <location>
        <begin position="12"/>
        <end position="33"/>
    </location>
</feature>
<dbReference type="PROSITE" id="PS00041">
    <property type="entry name" value="HTH_ARAC_FAMILY_1"/>
    <property type="match status" value="1"/>
</dbReference>
<dbReference type="Pfam" id="PF17853">
    <property type="entry name" value="GGDEF_2"/>
    <property type="match status" value="1"/>
</dbReference>
<keyword evidence="4" id="KW-0812">Transmembrane</keyword>
<evidence type="ECO:0000256" key="3">
    <source>
        <dbReference type="ARBA" id="ARBA00023163"/>
    </source>
</evidence>
<protein>
    <submittedName>
        <fullName evidence="6">AraC family transcriptional regulator</fullName>
    </submittedName>
</protein>
<evidence type="ECO:0000259" key="5">
    <source>
        <dbReference type="PROSITE" id="PS01124"/>
    </source>
</evidence>
<evidence type="ECO:0000313" key="6">
    <source>
        <dbReference type="EMBL" id="RTE10280.1"/>
    </source>
</evidence>
<keyword evidence="7" id="KW-1185">Reference proteome</keyword>
<dbReference type="Pfam" id="PF12833">
    <property type="entry name" value="HTH_18"/>
    <property type="match status" value="1"/>
</dbReference>
<feature type="domain" description="HTH araC/xylS-type" evidence="5">
    <location>
        <begin position="635"/>
        <end position="734"/>
    </location>
</feature>
<dbReference type="InterPro" id="IPR009057">
    <property type="entry name" value="Homeodomain-like_sf"/>
</dbReference>
<evidence type="ECO:0000313" key="7">
    <source>
        <dbReference type="Proteomes" id="UP000276128"/>
    </source>
</evidence>
<dbReference type="Gene3D" id="1.10.10.60">
    <property type="entry name" value="Homeodomain-like"/>
    <property type="match status" value="2"/>
</dbReference>
<evidence type="ECO:0000256" key="2">
    <source>
        <dbReference type="ARBA" id="ARBA00023125"/>
    </source>
</evidence>
<dbReference type="PROSITE" id="PS01124">
    <property type="entry name" value="HTH_ARAC_FAMILY_2"/>
    <property type="match status" value="1"/>
</dbReference>
<proteinExistence type="predicted"/>
<keyword evidence="3" id="KW-0804">Transcription</keyword>
<dbReference type="GO" id="GO:0043565">
    <property type="term" value="F:sequence-specific DNA binding"/>
    <property type="evidence" value="ECO:0007669"/>
    <property type="project" value="InterPro"/>
</dbReference>
<dbReference type="GO" id="GO:0003700">
    <property type="term" value="F:DNA-binding transcription factor activity"/>
    <property type="evidence" value="ECO:0007669"/>
    <property type="project" value="InterPro"/>
</dbReference>
<dbReference type="PRINTS" id="PR00032">
    <property type="entry name" value="HTHARAC"/>
</dbReference>
<comment type="caution">
    <text evidence="6">The sequence shown here is derived from an EMBL/GenBank/DDBJ whole genome shotgun (WGS) entry which is preliminary data.</text>
</comment>
<evidence type="ECO:0000256" key="4">
    <source>
        <dbReference type="SAM" id="Phobius"/>
    </source>
</evidence>
<dbReference type="InterPro" id="IPR020449">
    <property type="entry name" value="Tscrpt_reg_AraC-type_HTH"/>
</dbReference>
<dbReference type="EMBL" id="RXHU01000022">
    <property type="protein sequence ID" value="RTE10280.1"/>
    <property type="molecule type" value="Genomic_DNA"/>
</dbReference>
<evidence type="ECO:0000256" key="1">
    <source>
        <dbReference type="ARBA" id="ARBA00023015"/>
    </source>
</evidence>
<dbReference type="OrthoDB" id="1877256at2"/>
<accession>A0A3S0ADB7</accession>
<keyword evidence="2" id="KW-0238">DNA-binding</keyword>
<dbReference type="InterPro" id="IPR018062">
    <property type="entry name" value="HTH_AraC-typ_CS"/>
</dbReference>
<dbReference type="PANTHER" id="PTHR43280:SF2">
    <property type="entry name" value="HTH-TYPE TRANSCRIPTIONAL REGULATOR EXSA"/>
    <property type="match status" value="1"/>
</dbReference>
<dbReference type="InterPro" id="IPR041522">
    <property type="entry name" value="CdaR_GGDEF"/>
</dbReference>
<dbReference type="AlphaFoldDB" id="A0A3S0ADB7"/>
<organism evidence="6 7">
    <name type="scientific">Paenibacillus whitsoniae</name>
    <dbReference type="NCBI Taxonomy" id="2496558"/>
    <lineage>
        <taxon>Bacteria</taxon>
        <taxon>Bacillati</taxon>
        <taxon>Bacillota</taxon>
        <taxon>Bacilli</taxon>
        <taxon>Bacillales</taxon>
        <taxon>Paenibacillaceae</taxon>
        <taxon>Paenibacillus</taxon>
    </lineage>
</organism>